<name>A0ABP8RUP4_9PSEU</name>
<sequence>MHQLLVETSRELDEGLTAPEPQSRQAWRIRRQVSIVGLPAIRPHTVRTLGRPFSSGNWSSRHFESCSDALLDALLARLMQATRRAGDASGDILASSPSSDDALVRLPEVPPVMAQPRPGPSSKAQRAAGRPVHVRDLRLRDGGEHLLGDPVDDVDGRRRQGRGPLRSSVEAVSIAKGTAACAFPNVVTTQTP</sequence>
<reference evidence="3" key="1">
    <citation type="journal article" date="2019" name="Int. J. Syst. Evol. Microbiol.">
        <title>The Global Catalogue of Microorganisms (GCM) 10K type strain sequencing project: providing services to taxonomists for standard genome sequencing and annotation.</title>
        <authorList>
            <consortium name="The Broad Institute Genomics Platform"/>
            <consortium name="The Broad Institute Genome Sequencing Center for Infectious Disease"/>
            <person name="Wu L."/>
            <person name="Ma J."/>
        </authorList>
    </citation>
    <scope>NUCLEOTIDE SEQUENCE [LARGE SCALE GENOMIC DNA]</scope>
    <source>
        <strain evidence="3">JCM 17906</strain>
    </source>
</reference>
<evidence type="ECO:0000256" key="1">
    <source>
        <dbReference type="SAM" id="MobiDB-lite"/>
    </source>
</evidence>
<evidence type="ECO:0000313" key="2">
    <source>
        <dbReference type="EMBL" id="GAA4549138.1"/>
    </source>
</evidence>
<feature type="region of interest" description="Disordered" evidence="1">
    <location>
        <begin position="111"/>
        <end position="169"/>
    </location>
</feature>
<dbReference type="Proteomes" id="UP001501598">
    <property type="component" value="Unassembled WGS sequence"/>
</dbReference>
<keyword evidence="3" id="KW-1185">Reference proteome</keyword>
<organism evidence="2 3">
    <name type="scientific">Pseudonocardia xishanensis</name>
    <dbReference type="NCBI Taxonomy" id="630995"/>
    <lineage>
        <taxon>Bacteria</taxon>
        <taxon>Bacillati</taxon>
        <taxon>Actinomycetota</taxon>
        <taxon>Actinomycetes</taxon>
        <taxon>Pseudonocardiales</taxon>
        <taxon>Pseudonocardiaceae</taxon>
        <taxon>Pseudonocardia</taxon>
    </lineage>
</organism>
<feature type="compositionally biased region" description="Basic and acidic residues" evidence="1">
    <location>
        <begin position="133"/>
        <end position="147"/>
    </location>
</feature>
<gene>
    <name evidence="2" type="ORF">GCM10023175_36690</name>
</gene>
<comment type="caution">
    <text evidence="2">The sequence shown here is derived from an EMBL/GenBank/DDBJ whole genome shotgun (WGS) entry which is preliminary data.</text>
</comment>
<accession>A0ABP8RUP4</accession>
<feature type="region of interest" description="Disordered" evidence="1">
    <location>
        <begin position="1"/>
        <end position="23"/>
    </location>
</feature>
<evidence type="ECO:0000313" key="3">
    <source>
        <dbReference type="Proteomes" id="UP001501598"/>
    </source>
</evidence>
<protein>
    <submittedName>
        <fullName evidence="2">Uncharacterized protein</fullName>
    </submittedName>
</protein>
<dbReference type="EMBL" id="BAABGT010000046">
    <property type="protein sequence ID" value="GAA4549138.1"/>
    <property type="molecule type" value="Genomic_DNA"/>
</dbReference>
<proteinExistence type="predicted"/>